<evidence type="ECO:0000256" key="6">
    <source>
        <dbReference type="ARBA" id="ARBA00023136"/>
    </source>
</evidence>
<dbReference type="InterPro" id="IPR013563">
    <property type="entry name" value="Oligopep_ABC_C"/>
</dbReference>
<accession>A0A381NYJ9</accession>
<dbReference type="PANTHER" id="PTHR43297:SF2">
    <property type="entry name" value="DIPEPTIDE TRANSPORT ATP-BINDING PROTEIN DPPD"/>
    <property type="match status" value="1"/>
</dbReference>
<evidence type="ECO:0000256" key="2">
    <source>
        <dbReference type="ARBA" id="ARBA00022448"/>
    </source>
</evidence>
<name>A0A381NYJ9_9ZZZZ</name>
<keyword evidence="5" id="KW-0067">ATP-binding</keyword>
<gene>
    <name evidence="8" type="ORF">METZ01_LOCUS11377</name>
</gene>
<dbReference type="InterPro" id="IPR017871">
    <property type="entry name" value="ABC_transporter-like_CS"/>
</dbReference>
<evidence type="ECO:0000256" key="4">
    <source>
        <dbReference type="ARBA" id="ARBA00022741"/>
    </source>
</evidence>
<dbReference type="GO" id="GO:0015833">
    <property type="term" value="P:peptide transport"/>
    <property type="evidence" value="ECO:0007669"/>
    <property type="project" value="InterPro"/>
</dbReference>
<dbReference type="PANTHER" id="PTHR43297">
    <property type="entry name" value="OLIGOPEPTIDE TRANSPORT ATP-BINDING PROTEIN APPD"/>
    <property type="match status" value="1"/>
</dbReference>
<sequence>MQNQFHILRKFSHFTKKLTSSESILNLLTVNSLTVRTEHQSGPINILDNLNFKIESGKSLGVVGESGCGKSMMAFTIMGLLPENMTASGEVLFGSNLLRLPEKELCQIRGNRMGMVFQEPMTALNPVLPIGFQVAESLRLHKSLSLHEAQNQASKVLDRVGLPAKNFSRSLYPHQLSGGQRQRVVIAIAIVCEPELIIADEPTTALDVTIQEEILALISELVLERNMALILITHDLGVVAENTDQMLVMYAGRIVERGPTQKVFRHLAHPYTRGLFASIPDSEKSLNEPSQQLKYSRKKRLSTIPGRVPEFWERSKGCSFADRCSRTQGKCSSLVPDEIQFDTGHYTTCFFPYEQNE</sequence>
<evidence type="ECO:0000256" key="3">
    <source>
        <dbReference type="ARBA" id="ARBA00022475"/>
    </source>
</evidence>
<dbReference type="SUPFAM" id="SSF52540">
    <property type="entry name" value="P-loop containing nucleoside triphosphate hydrolases"/>
    <property type="match status" value="1"/>
</dbReference>
<dbReference type="Pfam" id="PF08352">
    <property type="entry name" value="oligo_HPY"/>
    <property type="match status" value="1"/>
</dbReference>
<dbReference type="CDD" id="cd03257">
    <property type="entry name" value="ABC_NikE_OppD_transporters"/>
    <property type="match status" value="1"/>
</dbReference>
<dbReference type="InterPro" id="IPR003593">
    <property type="entry name" value="AAA+_ATPase"/>
</dbReference>
<dbReference type="GO" id="GO:0005886">
    <property type="term" value="C:plasma membrane"/>
    <property type="evidence" value="ECO:0007669"/>
    <property type="project" value="UniProtKB-SubCell"/>
</dbReference>
<evidence type="ECO:0000313" key="8">
    <source>
        <dbReference type="EMBL" id="SUZ58523.1"/>
    </source>
</evidence>
<dbReference type="InterPro" id="IPR027417">
    <property type="entry name" value="P-loop_NTPase"/>
</dbReference>
<dbReference type="InterPro" id="IPR050388">
    <property type="entry name" value="ABC_Ni/Peptide_Import"/>
</dbReference>
<dbReference type="Pfam" id="PF00005">
    <property type="entry name" value="ABC_tran"/>
    <property type="match status" value="1"/>
</dbReference>
<proteinExistence type="predicted"/>
<dbReference type="InterPro" id="IPR003439">
    <property type="entry name" value="ABC_transporter-like_ATP-bd"/>
</dbReference>
<dbReference type="FunFam" id="3.40.50.300:FF:000016">
    <property type="entry name" value="Oligopeptide ABC transporter ATP-binding component"/>
    <property type="match status" value="1"/>
</dbReference>
<dbReference type="GO" id="GO:0005524">
    <property type="term" value="F:ATP binding"/>
    <property type="evidence" value="ECO:0007669"/>
    <property type="project" value="UniProtKB-KW"/>
</dbReference>
<dbReference type="PROSITE" id="PS00211">
    <property type="entry name" value="ABC_TRANSPORTER_1"/>
    <property type="match status" value="1"/>
</dbReference>
<keyword evidence="2" id="KW-0813">Transport</keyword>
<keyword evidence="6" id="KW-0472">Membrane</keyword>
<reference evidence="8" key="1">
    <citation type="submission" date="2018-05" db="EMBL/GenBank/DDBJ databases">
        <authorList>
            <person name="Lanie J.A."/>
            <person name="Ng W.-L."/>
            <person name="Kazmierczak K.M."/>
            <person name="Andrzejewski T.M."/>
            <person name="Davidsen T.M."/>
            <person name="Wayne K.J."/>
            <person name="Tettelin H."/>
            <person name="Glass J.I."/>
            <person name="Rusch D."/>
            <person name="Podicherti R."/>
            <person name="Tsui H.-C.T."/>
            <person name="Winkler M.E."/>
        </authorList>
    </citation>
    <scope>NUCLEOTIDE SEQUENCE</scope>
</reference>
<dbReference type="GO" id="GO:0016887">
    <property type="term" value="F:ATP hydrolysis activity"/>
    <property type="evidence" value="ECO:0007669"/>
    <property type="project" value="InterPro"/>
</dbReference>
<keyword evidence="4" id="KW-0547">Nucleotide-binding</keyword>
<dbReference type="Gene3D" id="3.40.50.300">
    <property type="entry name" value="P-loop containing nucleotide triphosphate hydrolases"/>
    <property type="match status" value="1"/>
</dbReference>
<evidence type="ECO:0000256" key="1">
    <source>
        <dbReference type="ARBA" id="ARBA00004202"/>
    </source>
</evidence>
<evidence type="ECO:0000256" key="5">
    <source>
        <dbReference type="ARBA" id="ARBA00022840"/>
    </source>
</evidence>
<comment type="subcellular location">
    <subcellularLocation>
        <location evidence="1">Cell membrane</location>
        <topology evidence="1">Peripheral membrane protein</topology>
    </subcellularLocation>
</comment>
<dbReference type="PROSITE" id="PS50893">
    <property type="entry name" value="ABC_TRANSPORTER_2"/>
    <property type="match status" value="1"/>
</dbReference>
<keyword evidence="3" id="KW-1003">Cell membrane</keyword>
<protein>
    <recommendedName>
        <fullName evidence="7">ABC transporter domain-containing protein</fullName>
    </recommendedName>
</protein>
<feature type="domain" description="ABC transporter" evidence="7">
    <location>
        <begin position="28"/>
        <end position="276"/>
    </location>
</feature>
<dbReference type="SMART" id="SM00382">
    <property type="entry name" value="AAA"/>
    <property type="match status" value="1"/>
</dbReference>
<dbReference type="AlphaFoldDB" id="A0A381NYJ9"/>
<dbReference type="EMBL" id="UINC01000625">
    <property type="protein sequence ID" value="SUZ58523.1"/>
    <property type="molecule type" value="Genomic_DNA"/>
</dbReference>
<dbReference type="NCBIfam" id="TIGR01727">
    <property type="entry name" value="oligo_HPY"/>
    <property type="match status" value="1"/>
</dbReference>
<organism evidence="8">
    <name type="scientific">marine metagenome</name>
    <dbReference type="NCBI Taxonomy" id="408172"/>
    <lineage>
        <taxon>unclassified sequences</taxon>
        <taxon>metagenomes</taxon>
        <taxon>ecological metagenomes</taxon>
    </lineage>
</organism>
<evidence type="ECO:0000259" key="7">
    <source>
        <dbReference type="PROSITE" id="PS50893"/>
    </source>
</evidence>